<evidence type="ECO:0000256" key="7">
    <source>
        <dbReference type="PROSITE-ProRule" id="PRU00042"/>
    </source>
</evidence>
<evidence type="ECO:0000259" key="8">
    <source>
        <dbReference type="PROSITE" id="PS50157"/>
    </source>
</evidence>
<organism evidence="9 10">
    <name type="scientific">Eumeta variegata</name>
    <name type="common">Bagworm moth</name>
    <name type="synonym">Eumeta japonica</name>
    <dbReference type="NCBI Taxonomy" id="151549"/>
    <lineage>
        <taxon>Eukaryota</taxon>
        <taxon>Metazoa</taxon>
        <taxon>Ecdysozoa</taxon>
        <taxon>Arthropoda</taxon>
        <taxon>Hexapoda</taxon>
        <taxon>Insecta</taxon>
        <taxon>Pterygota</taxon>
        <taxon>Neoptera</taxon>
        <taxon>Endopterygota</taxon>
        <taxon>Lepidoptera</taxon>
        <taxon>Glossata</taxon>
        <taxon>Ditrysia</taxon>
        <taxon>Tineoidea</taxon>
        <taxon>Psychidae</taxon>
        <taxon>Oiketicinae</taxon>
        <taxon>Eumeta</taxon>
    </lineage>
</organism>
<dbReference type="AlphaFoldDB" id="A0A4C1THF4"/>
<keyword evidence="5" id="KW-0862">Zinc</keyword>
<evidence type="ECO:0000256" key="2">
    <source>
        <dbReference type="ARBA" id="ARBA00022723"/>
    </source>
</evidence>
<evidence type="ECO:0000256" key="3">
    <source>
        <dbReference type="ARBA" id="ARBA00022737"/>
    </source>
</evidence>
<dbReference type="STRING" id="151549.A0A4C1THF4"/>
<dbReference type="PROSITE" id="PS50157">
    <property type="entry name" value="ZINC_FINGER_C2H2_2"/>
    <property type="match status" value="10"/>
</dbReference>
<feature type="domain" description="C2H2-type" evidence="8">
    <location>
        <begin position="462"/>
        <end position="485"/>
    </location>
</feature>
<dbReference type="GO" id="GO:0000978">
    <property type="term" value="F:RNA polymerase II cis-regulatory region sequence-specific DNA binding"/>
    <property type="evidence" value="ECO:0007669"/>
    <property type="project" value="TreeGrafter"/>
</dbReference>
<dbReference type="PANTHER" id="PTHR24376">
    <property type="entry name" value="ZINC FINGER PROTEIN"/>
    <property type="match status" value="1"/>
</dbReference>
<feature type="domain" description="C2H2-type" evidence="8">
    <location>
        <begin position="396"/>
        <end position="424"/>
    </location>
</feature>
<dbReference type="Pfam" id="PF00096">
    <property type="entry name" value="zf-C2H2"/>
    <property type="match status" value="4"/>
</dbReference>
<comment type="subcellular location">
    <subcellularLocation>
        <location evidence="1">Nucleus</location>
    </subcellularLocation>
</comment>
<dbReference type="SMART" id="SM00355">
    <property type="entry name" value="ZnF_C2H2"/>
    <property type="match status" value="14"/>
</dbReference>
<feature type="domain" description="C2H2-type" evidence="8">
    <location>
        <begin position="149"/>
        <end position="177"/>
    </location>
</feature>
<dbReference type="PROSITE" id="PS00028">
    <property type="entry name" value="ZINC_FINGER_C2H2_1"/>
    <property type="match status" value="12"/>
</dbReference>
<evidence type="ECO:0000256" key="5">
    <source>
        <dbReference type="ARBA" id="ARBA00022833"/>
    </source>
</evidence>
<dbReference type="InterPro" id="IPR036236">
    <property type="entry name" value="Znf_C2H2_sf"/>
</dbReference>
<keyword evidence="6" id="KW-0539">Nucleus</keyword>
<sequence length="620" mass="73655">MCDKEYTNNRSLKRHIEMYHGRRNEYKCDLCPKAYTSNQSLRRHIKSIHIIPENIGNLKCDNCSDIFFEENEYQSHISSCKQDNWLSSPDVDNVCGTCGIYFNYEPHLRQHVKEEHSFHVFYEYCRDFLLKQEAKNEVLLASRKQDVYYNCEYCNMAFANVYDLKEHMRSKHEKEYSLQSCYVCFSKFYSNETLNEHKKICLPPPDTHNCNYCEKLFTDVSSLDFHKKIFHPHIPNSGIMKDTIDKNNHKCIHCNRVYYSDRSLKHHMKLKHTTDEEVQCGFCGKICNNKYYLVSHIKMVHTDNTISKCDYCDKEFKSKRNIRRHIEYTHLGMQRYKCVECETLFKEKRSLRKHVRVKHPNSTTFPQCHICKKRFESAKSCKIHLKLVHSYNIDSHPCDLCSVSFTSIQALKIHLQSNHLAEDEIYKCEECNMVFKGQENFDSHNDKYHINVDPTIRRKLLPRCVICIKDFSTRKTLKRHIKKFHIDFDVEELANYGTRKRNLSVDCEECLRRFHDEQYSTVHEKFKYAKDMIAFSCGYCGNSYTVLEYTIQRHRIQNFNVTKGKIILSDLCIAEISGEDDDEEGDLMKYPFFQHDAFFEDMPQIKSEPADDIKVEPMSP</sequence>
<evidence type="ECO:0000256" key="6">
    <source>
        <dbReference type="ARBA" id="ARBA00023242"/>
    </source>
</evidence>
<gene>
    <name evidence="9" type="primary">Zfp26</name>
    <name evidence="9" type="ORF">EVAR_6902_1</name>
</gene>
<evidence type="ECO:0000313" key="10">
    <source>
        <dbReference type="Proteomes" id="UP000299102"/>
    </source>
</evidence>
<evidence type="ECO:0000256" key="1">
    <source>
        <dbReference type="ARBA" id="ARBA00004123"/>
    </source>
</evidence>
<feature type="domain" description="C2H2-type" evidence="8">
    <location>
        <begin position="249"/>
        <end position="277"/>
    </location>
</feature>
<feature type="domain" description="C2H2-type" evidence="8">
    <location>
        <begin position="426"/>
        <end position="454"/>
    </location>
</feature>
<dbReference type="EMBL" id="BGZK01000058">
    <property type="protein sequence ID" value="GBP13555.1"/>
    <property type="molecule type" value="Genomic_DNA"/>
</dbReference>
<dbReference type="Proteomes" id="UP000299102">
    <property type="component" value="Unassembled WGS sequence"/>
</dbReference>
<feature type="domain" description="C2H2-type" evidence="8">
    <location>
        <begin position="26"/>
        <end position="49"/>
    </location>
</feature>
<dbReference type="Pfam" id="PF12874">
    <property type="entry name" value="zf-met"/>
    <property type="match status" value="1"/>
</dbReference>
<dbReference type="PANTHER" id="PTHR24376:SF216">
    <property type="entry name" value="ZINC FINGER PROTEIN 420-LIKE"/>
    <property type="match status" value="1"/>
</dbReference>
<dbReference type="OrthoDB" id="427030at2759"/>
<keyword evidence="2" id="KW-0479">Metal-binding</keyword>
<accession>A0A4C1THF4</accession>
<dbReference type="Gene3D" id="3.30.160.60">
    <property type="entry name" value="Classic Zinc Finger"/>
    <property type="match status" value="7"/>
</dbReference>
<evidence type="ECO:0000313" key="9">
    <source>
        <dbReference type="EMBL" id="GBP13555.1"/>
    </source>
</evidence>
<keyword evidence="10" id="KW-1185">Reference proteome</keyword>
<dbReference type="InterPro" id="IPR013087">
    <property type="entry name" value="Znf_C2H2_type"/>
</dbReference>
<evidence type="ECO:0000256" key="4">
    <source>
        <dbReference type="ARBA" id="ARBA00022771"/>
    </source>
</evidence>
<dbReference type="GO" id="GO:0001228">
    <property type="term" value="F:DNA-binding transcription activator activity, RNA polymerase II-specific"/>
    <property type="evidence" value="ECO:0007669"/>
    <property type="project" value="TreeGrafter"/>
</dbReference>
<protein>
    <submittedName>
        <fullName evidence="9">Zinc finger protein 26</fullName>
    </submittedName>
</protein>
<dbReference type="GO" id="GO:0008270">
    <property type="term" value="F:zinc ion binding"/>
    <property type="evidence" value="ECO:0007669"/>
    <property type="project" value="UniProtKB-KW"/>
</dbReference>
<keyword evidence="3" id="KW-0677">Repeat</keyword>
<feature type="domain" description="C2H2-type" evidence="8">
    <location>
        <begin position="208"/>
        <end position="231"/>
    </location>
</feature>
<dbReference type="Pfam" id="PF13912">
    <property type="entry name" value="zf-C2H2_6"/>
    <property type="match status" value="1"/>
</dbReference>
<feature type="domain" description="C2H2-type" evidence="8">
    <location>
        <begin position="336"/>
        <end position="364"/>
    </location>
</feature>
<feature type="domain" description="C2H2-type" evidence="8">
    <location>
        <begin position="278"/>
        <end position="306"/>
    </location>
</feature>
<comment type="caution">
    <text evidence="9">The sequence shown here is derived from an EMBL/GenBank/DDBJ whole genome shotgun (WGS) entry which is preliminary data.</text>
</comment>
<keyword evidence="4 7" id="KW-0863">Zinc-finger</keyword>
<proteinExistence type="predicted"/>
<name>A0A4C1THF4_EUMVA</name>
<reference evidence="9 10" key="1">
    <citation type="journal article" date="2019" name="Commun. Biol.">
        <title>The bagworm genome reveals a unique fibroin gene that provides high tensile strength.</title>
        <authorList>
            <person name="Kono N."/>
            <person name="Nakamura H."/>
            <person name="Ohtoshi R."/>
            <person name="Tomita M."/>
            <person name="Numata K."/>
            <person name="Arakawa K."/>
        </authorList>
    </citation>
    <scope>NUCLEOTIDE SEQUENCE [LARGE SCALE GENOMIC DNA]</scope>
</reference>
<feature type="domain" description="C2H2-type" evidence="8">
    <location>
        <begin position="307"/>
        <end position="335"/>
    </location>
</feature>
<dbReference type="SUPFAM" id="SSF57667">
    <property type="entry name" value="beta-beta-alpha zinc fingers"/>
    <property type="match status" value="5"/>
</dbReference>
<dbReference type="GO" id="GO:0005634">
    <property type="term" value="C:nucleus"/>
    <property type="evidence" value="ECO:0007669"/>
    <property type="project" value="UniProtKB-SubCell"/>
</dbReference>